<dbReference type="Pfam" id="PF00107">
    <property type="entry name" value="ADH_zinc_N"/>
    <property type="match status" value="1"/>
</dbReference>
<dbReference type="InterPro" id="IPR020843">
    <property type="entry name" value="ER"/>
</dbReference>
<accession>A0ABM5QKY1</accession>
<dbReference type="InterPro" id="IPR013154">
    <property type="entry name" value="ADH-like_N"/>
</dbReference>
<evidence type="ECO:0000259" key="1">
    <source>
        <dbReference type="SMART" id="SM00829"/>
    </source>
</evidence>
<dbReference type="EMBL" id="CP008944">
    <property type="protein sequence ID" value="AIG63430.1"/>
    <property type="molecule type" value="Genomic_DNA"/>
</dbReference>
<reference evidence="2 3" key="1">
    <citation type="submission" date="2014-07" db="EMBL/GenBank/DDBJ databases">
        <title>Complete genome sequence of Corynebacterium atypicum DSM 44849: identifiction of the mycolic acid biosynthesis genes.</title>
        <authorList>
            <person name="Tippelt A."/>
            <person name="Mollmann S."/>
            <person name="Albersmeier A."/>
            <person name="Jaenicke S."/>
            <person name="Ruckert C."/>
            <person name="Tauch A."/>
        </authorList>
    </citation>
    <scope>NUCLEOTIDE SEQUENCE [LARGE SCALE GENOMIC DNA]</scope>
    <source>
        <strain evidence="2 3">R2070</strain>
    </source>
</reference>
<dbReference type="NCBIfam" id="TIGR02823">
    <property type="entry name" value="oxido_YhdH"/>
    <property type="match status" value="1"/>
</dbReference>
<sequence length="335" mass="34751">MTQSNLPRARAIIVDAVKTPAHMGEVAVEDRNLPDDELLIDVEYSSLNFKDAMALAGNPGIVRTTPLVPGIDAVGTVSAAPGGQFREGQAVLVNGAGLGEFRNGGYTQRVRVPAGQTIALPGPLNARQAAAIGTAGFTAALCVQALIDHGLTAEESDPVLVTGATGGVGSIAIHLLSQLGVNVAALTGRSDEYGDYLRGLGAAKVLDRAEFAEKGKPLQKARFAGVIDTVGSHTLVNAIAQLKWGATAAACGMAQGPDLPGTVLPFILRGVTLVGANSVDAPLRMRERAWGIIARHLDLDVLEQMTQEVGLDEVIAAGEELLAGKRHGRTVVRID</sequence>
<dbReference type="InterPro" id="IPR036291">
    <property type="entry name" value="NAD(P)-bd_dom_sf"/>
</dbReference>
<protein>
    <submittedName>
        <fullName evidence="2">NADPH:quinone dehydrogenase</fullName>
    </submittedName>
</protein>
<evidence type="ECO:0000313" key="3">
    <source>
        <dbReference type="Proteomes" id="UP000028504"/>
    </source>
</evidence>
<dbReference type="Proteomes" id="UP000028504">
    <property type="component" value="Chromosome"/>
</dbReference>
<dbReference type="InterPro" id="IPR013149">
    <property type="entry name" value="ADH-like_C"/>
</dbReference>
<dbReference type="PANTHER" id="PTHR43677:SF1">
    <property type="entry name" value="ACRYLYL-COA REDUCTASE ACUI-RELATED"/>
    <property type="match status" value="1"/>
</dbReference>
<proteinExistence type="predicted"/>
<dbReference type="SUPFAM" id="SSF50129">
    <property type="entry name" value="GroES-like"/>
    <property type="match status" value="1"/>
</dbReference>
<gene>
    <name evidence="2" type="ORF">CATYP_00480</name>
</gene>
<dbReference type="Gene3D" id="3.40.50.720">
    <property type="entry name" value="NAD(P)-binding Rossmann-like Domain"/>
    <property type="match status" value="1"/>
</dbReference>
<dbReference type="SMART" id="SM00829">
    <property type="entry name" value="PKS_ER"/>
    <property type="match status" value="1"/>
</dbReference>
<evidence type="ECO:0000313" key="2">
    <source>
        <dbReference type="EMBL" id="AIG63430.1"/>
    </source>
</evidence>
<dbReference type="InterPro" id="IPR051397">
    <property type="entry name" value="Zn-ADH-like_protein"/>
</dbReference>
<dbReference type="InterPro" id="IPR011032">
    <property type="entry name" value="GroES-like_sf"/>
</dbReference>
<organism evidence="2 3">
    <name type="scientific">Corynebacterium atypicum</name>
    <dbReference type="NCBI Taxonomy" id="191610"/>
    <lineage>
        <taxon>Bacteria</taxon>
        <taxon>Bacillati</taxon>
        <taxon>Actinomycetota</taxon>
        <taxon>Actinomycetes</taxon>
        <taxon>Mycobacteriales</taxon>
        <taxon>Corynebacteriaceae</taxon>
        <taxon>Corynebacterium</taxon>
    </lineage>
</organism>
<dbReference type="InterPro" id="IPR014188">
    <property type="entry name" value="Acrylyl-CoA_reductase_AcuI"/>
</dbReference>
<dbReference type="RefSeq" id="WP_038604025.1">
    <property type="nucleotide sequence ID" value="NZ_CP008944.1"/>
</dbReference>
<name>A0ABM5QKY1_9CORY</name>
<dbReference type="Pfam" id="PF08240">
    <property type="entry name" value="ADH_N"/>
    <property type="match status" value="1"/>
</dbReference>
<keyword evidence="3" id="KW-1185">Reference proteome</keyword>
<dbReference type="PANTHER" id="PTHR43677">
    <property type="entry name" value="SHORT-CHAIN DEHYDROGENASE/REDUCTASE"/>
    <property type="match status" value="1"/>
</dbReference>
<dbReference type="Gene3D" id="3.90.180.10">
    <property type="entry name" value="Medium-chain alcohol dehydrogenases, catalytic domain"/>
    <property type="match status" value="1"/>
</dbReference>
<dbReference type="SUPFAM" id="SSF51735">
    <property type="entry name" value="NAD(P)-binding Rossmann-fold domains"/>
    <property type="match status" value="1"/>
</dbReference>
<feature type="domain" description="Enoyl reductase (ER)" evidence="1">
    <location>
        <begin position="15"/>
        <end position="332"/>
    </location>
</feature>
<dbReference type="CDD" id="cd08288">
    <property type="entry name" value="MDR_yhdh"/>
    <property type="match status" value="1"/>
</dbReference>